<keyword evidence="2" id="KW-1185">Reference proteome</keyword>
<reference evidence="1" key="1">
    <citation type="submission" date="2021-08" db="EMBL/GenBank/DDBJ databases">
        <title>WGS assembly of Ceratopteris richardii.</title>
        <authorList>
            <person name="Marchant D.B."/>
            <person name="Chen G."/>
            <person name="Jenkins J."/>
            <person name="Shu S."/>
            <person name="Leebens-Mack J."/>
            <person name="Grimwood J."/>
            <person name="Schmutz J."/>
            <person name="Soltis P."/>
            <person name="Soltis D."/>
            <person name="Chen Z.-H."/>
        </authorList>
    </citation>
    <scope>NUCLEOTIDE SEQUENCE</scope>
    <source>
        <strain evidence="1">Whitten #5841</strain>
        <tissue evidence="1">Leaf</tissue>
    </source>
</reference>
<proteinExistence type="predicted"/>
<comment type="caution">
    <text evidence="1">The sequence shown here is derived from an EMBL/GenBank/DDBJ whole genome shotgun (WGS) entry which is preliminary data.</text>
</comment>
<name>A0A8T2S6B3_CERRI</name>
<evidence type="ECO:0000313" key="2">
    <source>
        <dbReference type="Proteomes" id="UP000825935"/>
    </source>
</evidence>
<dbReference type="PANTHER" id="PTHR37203">
    <property type="match status" value="1"/>
</dbReference>
<evidence type="ECO:0000313" key="1">
    <source>
        <dbReference type="EMBL" id="KAH7307328.1"/>
    </source>
</evidence>
<accession>A0A8T2S6B3</accession>
<dbReference type="OrthoDB" id="448946at2759"/>
<dbReference type="Proteomes" id="UP000825935">
    <property type="component" value="Chromosome 22"/>
</dbReference>
<sequence length="103" mass="11214">MARYQIAREVLKKGGQAAASNLQKQVAMLAARQGLAGAASYYATLRSTSMLFGPLLWGTFLADIVIKSVGTDYARVVKAIYAFAQIRLLRTYGWTKVKGSRPA</sequence>
<dbReference type="PANTHER" id="PTHR37203:SF3">
    <property type="entry name" value="SLR0975 PROTEIN"/>
    <property type="match status" value="1"/>
</dbReference>
<organism evidence="1 2">
    <name type="scientific">Ceratopteris richardii</name>
    <name type="common">Triangle waterfern</name>
    <dbReference type="NCBI Taxonomy" id="49495"/>
    <lineage>
        <taxon>Eukaryota</taxon>
        <taxon>Viridiplantae</taxon>
        <taxon>Streptophyta</taxon>
        <taxon>Embryophyta</taxon>
        <taxon>Tracheophyta</taxon>
        <taxon>Polypodiopsida</taxon>
        <taxon>Polypodiidae</taxon>
        <taxon>Polypodiales</taxon>
        <taxon>Pteridineae</taxon>
        <taxon>Pteridaceae</taxon>
        <taxon>Parkerioideae</taxon>
        <taxon>Ceratopteris</taxon>
    </lineage>
</organism>
<dbReference type="AlphaFoldDB" id="A0A8T2S6B3"/>
<dbReference type="EMBL" id="CM035427">
    <property type="protein sequence ID" value="KAH7307328.1"/>
    <property type="molecule type" value="Genomic_DNA"/>
</dbReference>
<dbReference type="OMA" id="MARYQIA"/>
<gene>
    <name evidence="1" type="ORF">KP509_22G054600</name>
</gene>
<protein>
    <submittedName>
        <fullName evidence="1">Uncharacterized protein</fullName>
    </submittedName>
</protein>